<evidence type="ECO:0000256" key="9">
    <source>
        <dbReference type="SAM" id="MobiDB-lite"/>
    </source>
</evidence>
<comment type="similarity">
    <text evidence="3">Belongs to the KXD1 family.</text>
</comment>
<name>A0AA91PVD5_CLALS</name>
<evidence type="ECO:0000313" key="11">
    <source>
        <dbReference type="EMBL" id="OVF05123.1"/>
    </source>
</evidence>
<evidence type="ECO:0000256" key="7">
    <source>
        <dbReference type="ARBA" id="ARBA00029808"/>
    </source>
</evidence>
<proteinExistence type="inferred from homology"/>
<dbReference type="PANTHER" id="PTHR37787:SF1">
    <property type="entry name" value="BIOGENESIS OF LYSOSOME-RELATED ORGANELLES COMPLEX 1 SUBUNIT KXD1"/>
    <property type="match status" value="1"/>
</dbReference>
<evidence type="ECO:0000256" key="4">
    <source>
        <dbReference type="ARBA" id="ARBA00016207"/>
    </source>
</evidence>
<dbReference type="Proteomes" id="UP000195602">
    <property type="component" value="Unassembled WGS sequence"/>
</dbReference>
<dbReference type="KEGG" id="clus:A9F13_24g00198"/>
<evidence type="ECO:0000259" key="10">
    <source>
        <dbReference type="Pfam" id="PF10241"/>
    </source>
</evidence>
<evidence type="ECO:0000313" key="12">
    <source>
        <dbReference type="Proteomes" id="UP000195602"/>
    </source>
</evidence>
<gene>
    <name evidence="11" type="ORF">A9F13_24g00198</name>
</gene>
<feature type="coiled-coil region" evidence="8">
    <location>
        <begin position="93"/>
        <end position="120"/>
    </location>
</feature>
<evidence type="ECO:0000256" key="1">
    <source>
        <dbReference type="ARBA" id="ARBA00002069"/>
    </source>
</evidence>
<dbReference type="AlphaFoldDB" id="A0AA91PVD5"/>
<evidence type="ECO:0000256" key="8">
    <source>
        <dbReference type="SAM" id="Coils"/>
    </source>
</evidence>
<keyword evidence="6" id="KW-0967">Endosome</keyword>
<dbReference type="EMBL" id="LYUB02000024">
    <property type="protein sequence ID" value="OVF05123.1"/>
    <property type="molecule type" value="Genomic_DNA"/>
</dbReference>
<comment type="subcellular location">
    <subcellularLocation>
        <location evidence="2">Endosome</location>
    </subcellularLocation>
</comment>
<dbReference type="Pfam" id="PF10241">
    <property type="entry name" value="KxDL"/>
    <property type="match status" value="1"/>
</dbReference>
<dbReference type="InterPro" id="IPR019371">
    <property type="entry name" value="KxDL_dom"/>
</dbReference>
<feature type="domain" description="KxDL" evidence="10">
    <location>
        <begin position="73"/>
        <end position="153"/>
    </location>
</feature>
<evidence type="ECO:0000256" key="2">
    <source>
        <dbReference type="ARBA" id="ARBA00004177"/>
    </source>
</evidence>
<evidence type="ECO:0000256" key="6">
    <source>
        <dbReference type="ARBA" id="ARBA00022753"/>
    </source>
</evidence>
<protein>
    <recommendedName>
        <fullName evidence="4">Biogenesis of lysosome-related organelles complex 1 subunit KXD1</fullName>
    </recommendedName>
    <alternativeName>
        <fullName evidence="7">KxDL homolog</fullName>
    </alternativeName>
</protein>
<dbReference type="PANTHER" id="PTHR37787">
    <property type="entry name" value="BIOGENESIS OF LYSOSOME-RELATED ORGANELLES COMPLEX 1 SUBUNIT KXD1"/>
    <property type="match status" value="1"/>
</dbReference>
<feature type="region of interest" description="Disordered" evidence="9">
    <location>
        <begin position="1"/>
        <end position="39"/>
    </location>
</feature>
<dbReference type="GO" id="GO:0031083">
    <property type="term" value="C:BLOC-1 complex"/>
    <property type="evidence" value="ECO:0007669"/>
    <property type="project" value="TreeGrafter"/>
</dbReference>
<comment type="caution">
    <text evidence="11">The sequence shown here is derived from an EMBL/GenBank/DDBJ whole genome shotgun (WGS) entry which is preliminary data.</text>
</comment>
<dbReference type="GO" id="GO:0005768">
    <property type="term" value="C:endosome"/>
    <property type="evidence" value="ECO:0007669"/>
    <property type="project" value="UniProtKB-SubCell"/>
</dbReference>
<dbReference type="GO" id="GO:0007032">
    <property type="term" value="P:endosome organization"/>
    <property type="evidence" value="ECO:0007669"/>
    <property type="project" value="TreeGrafter"/>
</dbReference>
<sequence length="186" mass="21328">MNSQDENSELEQDRTQCSDQSESSEVDTNSGSEDDFISSGDELTTVISSDEQRHNFGFASSLSEHTEYFTKTLAYALDSVQMDKSLVTQAQISGKINNKNQKLIEKKEELRMKLQHLKMLHDKHITSNRLGQLERDIRMFSTRLEILKNGVQKTSLLGKKSTQGVAQKYPVEYNQARDKILEREYD</sequence>
<accession>A0AA91PVD5</accession>
<dbReference type="InterPro" id="IPR051390">
    <property type="entry name" value="BLOC-1_subunit_KXD1"/>
</dbReference>
<keyword evidence="5" id="KW-0813">Transport</keyword>
<keyword evidence="8" id="KW-0175">Coiled coil</keyword>
<reference evidence="11 12" key="1">
    <citation type="submission" date="2017-04" db="EMBL/GenBank/DDBJ databases">
        <title>Draft genome of the yeast Clavispora lusitaniae type strain CBS 6936.</title>
        <authorList>
            <person name="Durrens P."/>
            <person name="Klopp C."/>
            <person name="Biteau N."/>
            <person name="Fitton-Ouhabi V."/>
            <person name="Dementhon K."/>
            <person name="Accoceberry I."/>
            <person name="Sherman D.J."/>
            <person name="Noel T."/>
        </authorList>
    </citation>
    <scope>NUCLEOTIDE SEQUENCE [LARGE SCALE GENOMIC DNA]</scope>
    <source>
        <strain evidence="11 12">CBS 6936</strain>
    </source>
</reference>
<evidence type="ECO:0000256" key="3">
    <source>
        <dbReference type="ARBA" id="ARBA00005913"/>
    </source>
</evidence>
<organism evidence="11 12">
    <name type="scientific">Clavispora lusitaniae</name>
    <name type="common">Candida lusitaniae</name>
    <dbReference type="NCBI Taxonomy" id="36911"/>
    <lineage>
        <taxon>Eukaryota</taxon>
        <taxon>Fungi</taxon>
        <taxon>Dikarya</taxon>
        <taxon>Ascomycota</taxon>
        <taxon>Saccharomycotina</taxon>
        <taxon>Pichiomycetes</taxon>
        <taxon>Metschnikowiaceae</taxon>
        <taxon>Clavispora</taxon>
    </lineage>
</organism>
<comment type="function">
    <text evidence="1">Component of the biogenesis of lysosome-related organelles complex-1 (BLOC-1) involved in endosomal cargo sorting.</text>
</comment>
<dbReference type="GO" id="GO:0032880">
    <property type="term" value="P:regulation of protein localization"/>
    <property type="evidence" value="ECO:0007669"/>
    <property type="project" value="TreeGrafter"/>
</dbReference>
<feature type="compositionally biased region" description="Polar residues" evidence="9">
    <location>
        <begin position="17"/>
        <end position="31"/>
    </location>
</feature>
<feature type="compositionally biased region" description="Acidic residues" evidence="9">
    <location>
        <begin position="1"/>
        <end position="10"/>
    </location>
</feature>
<evidence type="ECO:0000256" key="5">
    <source>
        <dbReference type="ARBA" id="ARBA00022448"/>
    </source>
</evidence>